<evidence type="ECO:0000256" key="2">
    <source>
        <dbReference type="SAM" id="MobiDB-lite"/>
    </source>
</evidence>
<accession>A0A1D2VGS1</accession>
<evidence type="ECO:0000313" key="4">
    <source>
        <dbReference type="EMBL" id="ODV60836.1"/>
    </source>
</evidence>
<dbReference type="GeneID" id="30962921"/>
<dbReference type="SMART" id="SM00322">
    <property type="entry name" value="KH"/>
    <property type="match status" value="3"/>
</dbReference>
<dbReference type="Proteomes" id="UP000095038">
    <property type="component" value="Unassembled WGS sequence"/>
</dbReference>
<proteinExistence type="predicted"/>
<dbReference type="OrthoDB" id="271862at2759"/>
<sequence length="1005" mass="113935">MITISPYSTANEYSNLLNQSAFQFNPAEIYNSTNNLNNEYEFFTIIPLKYEYLVKPSPINNINSTSNINIIYESSNNLWNKVIQNNQPHYVIDNLLHFKSFITNINANVGGISIKIDENNCFTDNIFTISIFANDFNLISTYKKKLLQFYNSIISKSISFNQNSINLNQNYQNLILSLNDISSYCNVTVLISNQFFDFKFNLPIDSRLSSPIRNQNTINNEINNFNVYILGDSNNVNFAESRVRLVLDDFQGLYLDSLDLNLSLLPLVAGIQFNNLKNISKQSGANLYLPNLLPGLYNSTKPTSSTLSKIHFSGLQSQVILAKSLIEKIIKSSTDQIYFKDSHISHDKNDLLLLNYQEKILSIMIKYSSFIQLVPLGHDNKCIIRIQASSISLVDNSMDELMNLLTNIYEVEFKLLNKNNESQQFLFNFLNNISIKTNTCLTLNKNSLYNITGLNSDVKQCIKLLQLFKQFNKYPNNIQIHYKIELPNSQRDFVSGKKNGKMIRIMNNTNVLIKYTPLNEYNFNINLISNDISASSAAIQLLEDEFPSEISFFIPEAYHRQVIGSGGLTIQQIMRKYNVFIKFSNTYDYQQNMFSFIRHENVVIRCPSKNSKAIPSAKSELDSLCNECSNLHLTTFVKISRSQWRLIVSKYVKNEMIISEIEKKTSCFINFPCTEPSESAIIEIRGNDNASEEAAKSLKKYYPNDYVFKITFSNQFNTICSENNQEFLDKIIVPLRILLNMEVQVYSAIELEKKDSNEVACQKLVLSYLAKDDMNGKNLNDAVGHISSFLEKNSFEIFDKGEVLDSQLIIKGSASTSLGSILNNKSFNRRSLRNNILAPPIQFSFPAAGSKNSNSDLSSSDCFSSGGYSPVSCSPISRSPVSQSPISRSPISPSRQLSNNDLVQMENSIFSSNIGSLPPLKNDNFGMNPSNHQVPLNNISNNFYSNGLLSSPKKTVNLGHKRFHLMDDRGGSNTITNFNNNLANINVSPGRYSNYSTNNSTYFYK</sequence>
<protein>
    <recommendedName>
        <fullName evidence="3">K Homology domain-containing protein</fullName>
    </recommendedName>
</protein>
<dbReference type="EMBL" id="KV454481">
    <property type="protein sequence ID" value="ODV60836.1"/>
    <property type="molecule type" value="Genomic_DNA"/>
</dbReference>
<feature type="domain" description="K Homology" evidence="3">
    <location>
        <begin position="642"/>
        <end position="703"/>
    </location>
</feature>
<dbReference type="GO" id="GO:0003723">
    <property type="term" value="F:RNA binding"/>
    <property type="evidence" value="ECO:0007669"/>
    <property type="project" value="UniProtKB-UniRule"/>
</dbReference>
<dbReference type="InterPro" id="IPR004087">
    <property type="entry name" value="KH_dom"/>
</dbReference>
<dbReference type="InterPro" id="IPR036612">
    <property type="entry name" value="KH_dom_type_1_sf"/>
</dbReference>
<organism evidence="4 5">
    <name type="scientific">Ascoidea rubescens DSM 1968</name>
    <dbReference type="NCBI Taxonomy" id="1344418"/>
    <lineage>
        <taxon>Eukaryota</taxon>
        <taxon>Fungi</taxon>
        <taxon>Dikarya</taxon>
        <taxon>Ascomycota</taxon>
        <taxon>Saccharomycotina</taxon>
        <taxon>Saccharomycetes</taxon>
        <taxon>Ascoideaceae</taxon>
        <taxon>Ascoidea</taxon>
    </lineage>
</organism>
<dbReference type="InterPro" id="IPR056553">
    <property type="entry name" value="KH_Mug60-KHD4"/>
</dbReference>
<dbReference type="InterPro" id="IPR004088">
    <property type="entry name" value="KH_dom_type_1"/>
</dbReference>
<feature type="region of interest" description="Disordered" evidence="2">
    <location>
        <begin position="874"/>
        <end position="896"/>
    </location>
</feature>
<evidence type="ECO:0000259" key="3">
    <source>
        <dbReference type="SMART" id="SM00322"/>
    </source>
</evidence>
<name>A0A1D2VGS1_9ASCO</name>
<dbReference type="SUPFAM" id="SSF54791">
    <property type="entry name" value="Eukaryotic type KH-domain (KH-domain type I)"/>
    <property type="match status" value="1"/>
</dbReference>
<feature type="domain" description="K Homology" evidence="3">
    <location>
        <begin position="546"/>
        <end position="626"/>
    </location>
</feature>
<dbReference type="RefSeq" id="XP_020047143.1">
    <property type="nucleotide sequence ID" value="XM_020189285.1"/>
</dbReference>
<dbReference type="PROSITE" id="PS50084">
    <property type="entry name" value="KH_TYPE_1"/>
    <property type="match status" value="1"/>
</dbReference>
<reference evidence="5" key="1">
    <citation type="submission" date="2016-05" db="EMBL/GenBank/DDBJ databases">
        <title>Comparative genomics of biotechnologically important yeasts.</title>
        <authorList>
            <consortium name="DOE Joint Genome Institute"/>
            <person name="Riley R."/>
            <person name="Haridas S."/>
            <person name="Wolfe K.H."/>
            <person name="Lopes M.R."/>
            <person name="Hittinger C.T."/>
            <person name="Goker M."/>
            <person name="Salamov A."/>
            <person name="Wisecaver J."/>
            <person name="Long T.M."/>
            <person name="Aerts A.L."/>
            <person name="Barry K."/>
            <person name="Choi C."/>
            <person name="Clum A."/>
            <person name="Coughlan A.Y."/>
            <person name="Deshpande S."/>
            <person name="Douglass A.P."/>
            <person name="Hanson S.J."/>
            <person name="Klenk H.-P."/>
            <person name="Labutti K."/>
            <person name="Lapidus A."/>
            <person name="Lindquist E."/>
            <person name="Lipzen A."/>
            <person name="Meier-Kolthoff J.P."/>
            <person name="Ohm R.A."/>
            <person name="Otillar R.P."/>
            <person name="Pangilinan J."/>
            <person name="Peng Y."/>
            <person name="Rokas A."/>
            <person name="Rosa C.A."/>
            <person name="Scheuner C."/>
            <person name="Sibirny A.A."/>
            <person name="Slot J.C."/>
            <person name="Stielow J.B."/>
            <person name="Sun H."/>
            <person name="Kurtzman C.P."/>
            <person name="Blackwell M."/>
            <person name="Grigoriev I.V."/>
            <person name="Jeffries T.W."/>
        </authorList>
    </citation>
    <scope>NUCLEOTIDE SEQUENCE [LARGE SCALE GENOMIC DNA]</scope>
    <source>
        <strain evidence="5">DSM 1968</strain>
    </source>
</reference>
<dbReference type="Pfam" id="PF00013">
    <property type="entry name" value="KH_1"/>
    <property type="match status" value="1"/>
</dbReference>
<keyword evidence="1" id="KW-0694">RNA-binding</keyword>
<dbReference type="Pfam" id="PF24563">
    <property type="entry name" value="KH_Mug60-KHD4"/>
    <property type="match status" value="1"/>
</dbReference>
<gene>
    <name evidence="4" type="ORF">ASCRUDRAFT_150773</name>
</gene>
<feature type="domain" description="K Homology" evidence="3">
    <location>
        <begin position="239"/>
        <end position="331"/>
    </location>
</feature>
<dbReference type="Gene3D" id="3.30.1370.10">
    <property type="entry name" value="K Homology domain, type 1"/>
    <property type="match status" value="1"/>
</dbReference>
<keyword evidence="5" id="KW-1185">Reference proteome</keyword>
<dbReference type="InParanoid" id="A0A1D2VGS1"/>
<evidence type="ECO:0000313" key="5">
    <source>
        <dbReference type="Proteomes" id="UP000095038"/>
    </source>
</evidence>
<dbReference type="AlphaFoldDB" id="A0A1D2VGS1"/>
<dbReference type="FunCoup" id="A0A1D2VGS1">
    <property type="interactions" value="16"/>
</dbReference>
<evidence type="ECO:0000256" key="1">
    <source>
        <dbReference type="PROSITE-ProRule" id="PRU00117"/>
    </source>
</evidence>
<dbReference type="STRING" id="1344418.A0A1D2VGS1"/>